<protein>
    <submittedName>
        <fullName evidence="2">Uncharacterized protein</fullName>
    </submittedName>
</protein>
<evidence type="ECO:0000256" key="1">
    <source>
        <dbReference type="SAM" id="Phobius"/>
    </source>
</evidence>
<sequence>MCSSGLTKERLIQESMKLFYRCLFYFFKGFADRYFPFFFYFLFYRGDDKP</sequence>
<dbReference type="AlphaFoldDB" id="A0A2P2NQ73"/>
<accession>A0A2P2NQ73</accession>
<keyword evidence="1" id="KW-1133">Transmembrane helix</keyword>
<reference evidence="2" key="1">
    <citation type="submission" date="2018-02" db="EMBL/GenBank/DDBJ databases">
        <title>Rhizophora mucronata_Transcriptome.</title>
        <authorList>
            <person name="Meera S.P."/>
            <person name="Sreeshan A."/>
            <person name="Augustine A."/>
        </authorList>
    </citation>
    <scope>NUCLEOTIDE SEQUENCE</scope>
    <source>
        <tissue evidence="2">Leaf</tissue>
    </source>
</reference>
<keyword evidence="1" id="KW-0812">Transmembrane</keyword>
<name>A0A2P2NQ73_RHIMU</name>
<dbReference type="EMBL" id="GGEC01064087">
    <property type="protein sequence ID" value="MBX44571.1"/>
    <property type="molecule type" value="Transcribed_RNA"/>
</dbReference>
<evidence type="ECO:0000313" key="2">
    <source>
        <dbReference type="EMBL" id="MBX44571.1"/>
    </source>
</evidence>
<proteinExistence type="predicted"/>
<feature type="transmembrane region" description="Helical" evidence="1">
    <location>
        <begin position="18"/>
        <end position="43"/>
    </location>
</feature>
<organism evidence="2">
    <name type="scientific">Rhizophora mucronata</name>
    <name type="common">Asiatic mangrove</name>
    <dbReference type="NCBI Taxonomy" id="61149"/>
    <lineage>
        <taxon>Eukaryota</taxon>
        <taxon>Viridiplantae</taxon>
        <taxon>Streptophyta</taxon>
        <taxon>Embryophyta</taxon>
        <taxon>Tracheophyta</taxon>
        <taxon>Spermatophyta</taxon>
        <taxon>Magnoliopsida</taxon>
        <taxon>eudicotyledons</taxon>
        <taxon>Gunneridae</taxon>
        <taxon>Pentapetalae</taxon>
        <taxon>rosids</taxon>
        <taxon>fabids</taxon>
        <taxon>Malpighiales</taxon>
        <taxon>Rhizophoraceae</taxon>
        <taxon>Rhizophora</taxon>
    </lineage>
</organism>
<keyword evidence="1" id="KW-0472">Membrane</keyword>